<organism evidence="2 3">
    <name type="scientific">Pleuronectes platessa</name>
    <name type="common">European plaice</name>
    <dbReference type="NCBI Taxonomy" id="8262"/>
    <lineage>
        <taxon>Eukaryota</taxon>
        <taxon>Metazoa</taxon>
        <taxon>Chordata</taxon>
        <taxon>Craniata</taxon>
        <taxon>Vertebrata</taxon>
        <taxon>Euteleostomi</taxon>
        <taxon>Actinopterygii</taxon>
        <taxon>Neopterygii</taxon>
        <taxon>Teleostei</taxon>
        <taxon>Neoteleostei</taxon>
        <taxon>Acanthomorphata</taxon>
        <taxon>Carangaria</taxon>
        <taxon>Pleuronectiformes</taxon>
        <taxon>Pleuronectoidei</taxon>
        <taxon>Pleuronectidae</taxon>
        <taxon>Pleuronectes</taxon>
    </lineage>
</organism>
<feature type="region of interest" description="Disordered" evidence="1">
    <location>
        <begin position="53"/>
        <end position="79"/>
    </location>
</feature>
<reference evidence="2" key="1">
    <citation type="submission" date="2020-03" db="EMBL/GenBank/DDBJ databases">
        <authorList>
            <person name="Weist P."/>
        </authorList>
    </citation>
    <scope>NUCLEOTIDE SEQUENCE</scope>
</reference>
<dbReference type="EMBL" id="CADEAL010001968">
    <property type="protein sequence ID" value="CAB1436973.1"/>
    <property type="molecule type" value="Genomic_DNA"/>
</dbReference>
<evidence type="ECO:0000313" key="3">
    <source>
        <dbReference type="Proteomes" id="UP001153269"/>
    </source>
</evidence>
<name>A0A9N7YTV2_PLEPL</name>
<gene>
    <name evidence="2" type="ORF">PLEPLA_LOCUS25006</name>
</gene>
<dbReference type="Proteomes" id="UP001153269">
    <property type="component" value="Unassembled WGS sequence"/>
</dbReference>
<sequence>MWVLLRPVGLHNGCLAMGQSQLTGHMTDCADQGEEGLPSATLNRWCLWRRQKGREGQTGDVGERRERGKEKPPQQSPIKMMSLPAHAVTLLPLLSFFVTFLKIP</sequence>
<keyword evidence="3" id="KW-1185">Reference proteome</keyword>
<dbReference type="AlphaFoldDB" id="A0A9N7YTV2"/>
<accession>A0A9N7YTV2</accession>
<protein>
    <submittedName>
        <fullName evidence="2">Uncharacterized protein</fullName>
    </submittedName>
</protein>
<evidence type="ECO:0000256" key="1">
    <source>
        <dbReference type="SAM" id="MobiDB-lite"/>
    </source>
</evidence>
<proteinExistence type="predicted"/>
<evidence type="ECO:0000313" key="2">
    <source>
        <dbReference type="EMBL" id="CAB1436973.1"/>
    </source>
</evidence>
<comment type="caution">
    <text evidence="2">The sequence shown here is derived from an EMBL/GenBank/DDBJ whole genome shotgun (WGS) entry which is preliminary data.</text>
</comment>
<feature type="compositionally biased region" description="Basic and acidic residues" evidence="1">
    <location>
        <begin position="53"/>
        <end position="72"/>
    </location>
</feature>